<accession>A0ABR0BF14</accession>
<proteinExistence type="predicted"/>
<organism evidence="1 2">
    <name type="scientific">Purpureocillium lilacinum</name>
    <name type="common">Paecilomyces lilacinus</name>
    <dbReference type="NCBI Taxonomy" id="33203"/>
    <lineage>
        <taxon>Eukaryota</taxon>
        <taxon>Fungi</taxon>
        <taxon>Dikarya</taxon>
        <taxon>Ascomycota</taxon>
        <taxon>Pezizomycotina</taxon>
        <taxon>Sordariomycetes</taxon>
        <taxon>Hypocreomycetidae</taxon>
        <taxon>Hypocreales</taxon>
        <taxon>Ophiocordycipitaceae</taxon>
        <taxon>Purpureocillium</taxon>
    </lineage>
</organism>
<sequence>MTFDHPFARHTLDSAVTRPLLAAAMENQGTPSFSGMPGSERDQWLRRHLVQRCYPVVVDAAHSWDRWTNIVYPRVQQQKTANDESDSEEMLRRAAEIYFSENRFVVRHDLLSHFLDGAWSNITVAMLVRNITVTIDVELCSIRKEGRAIAGQIERLAHLGLDKTVAIELLGSGPLNGSDWATQEALRWLSPIVGRLMGLAFLGFKILKVTPKGQRRELGPYWHELSGLARDKARDGDESFDVTIRKQIQSWAVQDSTSMQ</sequence>
<keyword evidence="2" id="KW-1185">Reference proteome</keyword>
<gene>
    <name evidence="1" type="ORF">Purlil1_13094</name>
</gene>
<name>A0ABR0BF14_PURLI</name>
<comment type="caution">
    <text evidence="1">The sequence shown here is derived from an EMBL/GenBank/DDBJ whole genome shotgun (WGS) entry which is preliminary data.</text>
</comment>
<reference evidence="1 2" key="1">
    <citation type="journal article" date="2024" name="Microbiol. Resour. Announc.">
        <title>Genome annotations for the ascomycete fungi Trichoderma harzianum, Trichoderma aggressivum, and Purpureocillium lilacinum.</title>
        <authorList>
            <person name="Beijen E.P.W."/>
            <person name="Ohm R.A."/>
        </authorList>
    </citation>
    <scope>NUCLEOTIDE SEQUENCE [LARGE SCALE GENOMIC DNA]</scope>
    <source>
        <strain evidence="1 2">CBS 150709</strain>
    </source>
</reference>
<dbReference type="EMBL" id="JAWRVI010000165">
    <property type="protein sequence ID" value="KAK4073294.1"/>
    <property type="molecule type" value="Genomic_DNA"/>
</dbReference>
<dbReference type="Proteomes" id="UP001287286">
    <property type="component" value="Unassembled WGS sequence"/>
</dbReference>
<evidence type="ECO:0000313" key="2">
    <source>
        <dbReference type="Proteomes" id="UP001287286"/>
    </source>
</evidence>
<protein>
    <submittedName>
        <fullName evidence="1">Uncharacterized protein</fullName>
    </submittedName>
</protein>
<evidence type="ECO:0000313" key="1">
    <source>
        <dbReference type="EMBL" id="KAK4073294.1"/>
    </source>
</evidence>